<proteinExistence type="predicted"/>
<evidence type="ECO:0000313" key="2">
    <source>
        <dbReference type="EMBL" id="KCZ88975.1"/>
    </source>
</evidence>
<feature type="transmembrane region" description="Helical" evidence="1">
    <location>
        <begin position="327"/>
        <end position="344"/>
    </location>
</feature>
<feature type="transmembrane region" description="Helical" evidence="1">
    <location>
        <begin position="356"/>
        <end position="380"/>
    </location>
</feature>
<dbReference type="Proteomes" id="UP000024816">
    <property type="component" value="Unassembled WGS sequence"/>
</dbReference>
<name>A0A059FEB7_9PROT</name>
<dbReference type="PATRIC" id="fig|1280952.3.peg.1340"/>
<feature type="transmembrane region" description="Helical" evidence="1">
    <location>
        <begin position="295"/>
        <end position="315"/>
    </location>
</feature>
<accession>A0A059FEB7</accession>
<keyword evidence="1" id="KW-1133">Transmembrane helix</keyword>
<evidence type="ECO:0000256" key="1">
    <source>
        <dbReference type="SAM" id="Phobius"/>
    </source>
</evidence>
<keyword evidence="1" id="KW-0812">Transmembrane</keyword>
<keyword evidence="3" id="KW-1185">Reference proteome</keyword>
<reference evidence="2 3" key="1">
    <citation type="journal article" date="2014" name="Antonie Van Leeuwenhoek">
        <title>Hyphomonas beringensis sp. nov. and Hyphomonas chukchiensis sp. nov., isolated from surface seawater of the Bering Sea and Chukchi Sea.</title>
        <authorList>
            <person name="Li C."/>
            <person name="Lai Q."/>
            <person name="Li G."/>
            <person name="Dong C."/>
            <person name="Wang J."/>
            <person name="Liao Y."/>
            <person name="Shao Z."/>
        </authorList>
    </citation>
    <scope>NUCLEOTIDE SEQUENCE [LARGE SCALE GENOMIC DNA]</scope>
    <source>
        <strain evidence="2 3">VP2</strain>
    </source>
</reference>
<dbReference type="RefSeq" id="WP_035579987.1">
    <property type="nucleotide sequence ID" value="NZ_ARYJ01000004.1"/>
</dbReference>
<comment type="caution">
    <text evidence="2">The sequence shown here is derived from an EMBL/GenBank/DDBJ whole genome shotgun (WGS) entry which is preliminary data.</text>
</comment>
<feature type="transmembrane region" description="Helical" evidence="1">
    <location>
        <begin position="253"/>
        <end position="275"/>
    </location>
</feature>
<feature type="transmembrane region" description="Helical" evidence="1">
    <location>
        <begin position="221"/>
        <end position="241"/>
    </location>
</feature>
<keyword evidence="1" id="KW-0472">Membrane</keyword>
<dbReference type="EMBL" id="ARYJ01000004">
    <property type="protein sequence ID" value="KCZ88975.1"/>
    <property type="molecule type" value="Genomic_DNA"/>
</dbReference>
<protein>
    <submittedName>
        <fullName evidence="2">Uncharacterized protein</fullName>
    </submittedName>
</protein>
<dbReference type="OrthoDB" id="7616799at2"/>
<sequence length="407" mass="43233">MTKTHLASRIAVTLLFTLLYLAFLTETGALLAEFGPSGLALRLASLDSQNFIFFPVAGLLALVAFWQPAVLLVDAMWRGQLKYGRIVLGGSLLVALIGAWLISDAFESSGARSVFEISPRALAADQGVPGTDGAPPLAPVKEVLARMRILSGVDRGLGEYQAQCDQEWLRYSVAADAALLCFPAGERMSIRDCCTAKADFRQRLNMLAAKTPSKTAAVHAWVMPVKVFFLLLLLGIGILLVQYRKGLERLHGATPSGISFGLALGGSVMLIWPLLNAAYLQTMALLTGAGSASAYTVVAPLVALGFGVWTLLLVFFHLRSYPSQIEYAAKIGGFVVAAVGVFRYEEITNYLARTLGIGGGLVAIIVFAVAVGALILSVVLGIDPTDILEDEDVEEAVKSVVETAGGD</sequence>
<feature type="transmembrane region" description="Helical" evidence="1">
    <location>
        <begin position="51"/>
        <end position="73"/>
    </location>
</feature>
<organism evidence="2 3">
    <name type="scientific">Hyphomonas jannaschiana VP2</name>
    <dbReference type="NCBI Taxonomy" id="1280952"/>
    <lineage>
        <taxon>Bacteria</taxon>
        <taxon>Pseudomonadati</taxon>
        <taxon>Pseudomonadota</taxon>
        <taxon>Alphaproteobacteria</taxon>
        <taxon>Hyphomonadales</taxon>
        <taxon>Hyphomonadaceae</taxon>
        <taxon>Hyphomonas</taxon>
    </lineage>
</organism>
<feature type="transmembrane region" description="Helical" evidence="1">
    <location>
        <begin position="85"/>
        <end position="103"/>
    </location>
</feature>
<gene>
    <name evidence="2" type="ORF">HJA_06757</name>
</gene>
<evidence type="ECO:0000313" key="3">
    <source>
        <dbReference type="Proteomes" id="UP000024816"/>
    </source>
</evidence>
<dbReference type="AlphaFoldDB" id="A0A059FEB7"/>